<dbReference type="GO" id="GO:0016491">
    <property type="term" value="F:oxidoreductase activity"/>
    <property type="evidence" value="ECO:0007669"/>
    <property type="project" value="TreeGrafter"/>
</dbReference>
<accession>A0A0P7E951</accession>
<dbReference type="GO" id="GO:0005737">
    <property type="term" value="C:cytoplasm"/>
    <property type="evidence" value="ECO:0007669"/>
    <property type="project" value="TreeGrafter"/>
</dbReference>
<protein>
    <recommendedName>
        <fullName evidence="3">Short-chain dehydrogenase</fullName>
    </recommendedName>
</protein>
<dbReference type="Proteomes" id="UP000050378">
    <property type="component" value="Unassembled WGS sequence"/>
</dbReference>
<dbReference type="InterPro" id="IPR051468">
    <property type="entry name" value="Fungal_SecMetab_SDRs"/>
</dbReference>
<evidence type="ECO:0000313" key="1">
    <source>
        <dbReference type="EMBL" id="KPM84499.1"/>
    </source>
</evidence>
<sequence length="248" mass="27881">MQLYILCGARSEIANAYFTTLHKQINTGHIVTISRDEFKASFNESSSNEISHQHFITDYSEQSLSGIAKELADGHYDLAQLMIFNGLLHDPDNAPERKLEQISEQHFINSMMTNALLPIRCVTLFSSLLKPQVSTVVCALSARVGSISDNKLGGWYSYRASKAALNMLFKSAAIELSRRNKKCYCVLFHPGTTDTPLSKPFQANVPKGKLFTPKFVAEQLYSLISDADYLQQSQNPAYFDWQGKPIDW</sequence>
<dbReference type="STRING" id="570156.AOG27_06295"/>
<dbReference type="InterPro" id="IPR036291">
    <property type="entry name" value="NAD(P)-bd_dom_sf"/>
</dbReference>
<dbReference type="PANTHER" id="PTHR43544">
    <property type="entry name" value="SHORT-CHAIN DEHYDROGENASE/REDUCTASE"/>
    <property type="match status" value="1"/>
</dbReference>
<dbReference type="RefSeq" id="WP_054552159.1">
    <property type="nucleotide sequence ID" value="NZ_LJTC01000003.1"/>
</dbReference>
<dbReference type="PATRIC" id="fig|570156.3.peg.2252"/>
<reference evidence="1 2" key="1">
    <citation type="submission" date="2015-09" db="EMBL/GenBank/DDBJ databases">
        <title>Draft Genome Sequence of Pseudoalteromonas lipolytica UCD-48B.</title>
        <authorList>
            <person name="Krusor M."/>
            <person name="Coil D.A."/>
            <person name="Lang J.M."/>
            <person name="Eisen J.A."/>
            <person name="Alexiev A."/>
        </authorList>
    </citation>
    <scope>NUCLEOTIDE SEQUENCE [LARGE SCALE GENOMIC DNA]</scope>
    <source>
        <strain evidence="1 2">UCD-48B</strain>
    </source>
</reference>
<dbReference type="Pfam" id="PF00106">
    <property type="entry name" value="adh_short"/>
    <property type="match status" value="1"/>
</dbReference>
<evidence type="ECO:0008006" key="3">
    <source>
        <dbReference type="Google" id="ProtNLM"/>
    </source>
</evidence>
<dbReference type="InterPro" id="IPR002347">
    <property type="entry name" value="SDR_fam"/>
</dbReference>
<evidence type="ECO:0000313" key="2">
    <source>
        <dbReference type="Proteomes" id="UP000050378"/>
    </source>
</evidence>
<gene>
    <name evidence="1" type="ORF">AOG27_06295</name>
</gene>
<name>A0A0P7E951_9GAMM</name>
<organism evidence="1 2">
    <name type="scientific">Pseudoalteromonas lipolytica</name>
    <dbReference type="NCBI Taxonomy" id="570156"/>
    <lineage>
        <taxon>Bacteria</taxon>
        <taxon>Pseudomonadati</taxon>
        <taxon>Pseudomonadota</taxon>
        <taxon>Gammaproteobacteria</taxon>
        <taxon>Alteromonadales</taxon>
        <taxon>Pseudoalteromonadaceae</taxon>
        <taxon>Pseudoalteromonas</taxon>
    </lineage>
</organism>
<dbReference type="PANTHER" id="PTHR43544:SF12">
    <property type="entry name" value="NAD(P)-BINDING ROSSMANN-FOLD SUPERFAMILY PROTEIN"/>
    <property type="match status" value="1"/>
</dbReference>
<dbReference type="OrthoDB" id="9785826at2"/>
<comment type="caution">
    <text evidence="1">The sequence shown here is derived from an EMBL/GenBank/DDBJ whole genome shotgun (WGS) entry which is preliminary data.</text>
</comment>
<dbReference type="SUPFAM" id="SSF51735">
    <property type="entry name" value="NAD(P)-binding Rossmann-fold domains"/>
    <property type="match status" value="1"/>
</dbReference>
<dbReference type="EMBL" id="LJTC01000003">
    <property type="protein sequence ID" value="KPM84499.1"/>
    <property type="molecule type" value="Genomic_DNA"/>
</dbReference>
<proteinExistence type="predicted"/>
<dbReference type="Gene3D" id="3.40.50.720">
    <property type="entry name" value="NAD(P)-binding Rossmann-like Domain"/>
    <property type="match status" value="1"/>
</dbReference>
<dbReference type="AlphaFoldDB" id="A0A0P7E951"/>